<evidence type="ECO:0000313" key="2">
    <source>
        <dbReference type="EMBL" id="SER58465.1"/>
    </source>
</evidence>
<dbReference type="AlphaFoldDB" id="A0A1H9QE57"/>
<accession>A0A1H9QE57</accession>
<feature type="domain" description="Peptidase S24/S26A/S26B/S26C" evidence="1">
    <location>
        <begin position="12"/>
        <end position="83"/>
    </location>
</feature>
<dbReference type="InterPro" id="IPR015927">
    <property type="entry name" value="Peptidase_S24_S26A/B/C"/>
</dbReference>
<dbReference type="RefSeq" id="WP_092649719.1">
    <property type="nucleotide sequence ID" value="NZ_FOHA01000002.1"/>
</dbReference>
<dbReference type="Gene3D" id="2.10.109.10">
    <property type="entry name" value="Umud Fragment, subunit A"/>
    <property type="match status" value="1"/>
</dbReference>
<dbReference type="EMBL" id="FOHA01000002">
    <property type="protein sequence ID" value="SER58465.1"/>
    <property type="molecule type" value="Genomic_DNA"/>
</dbReference>
<dbReference type="OrthoDB" id="8448202at2"/>
<dbReference type="STRING" id="142588.SAMN04488559_10210"/>
<dbReference type="Proteomes" id="UP000198948">
    <property type="component" value="Unassembled WGS sequence"/>
</dbReference>
<dbReference type="InterPro" id="IPR036286">
    <property type="entry name" value="LexA/Signal_pep-like_sf"/>
</dbReference>
<keyword evidence="3" id="KW-1185">Reference proteome</keyword>
<sequence>MRSIEAMNRLRAGETIFRYREAGNSMLPLIRSMQPVTLEPIQDVELKVGDIVFCKVRGNFYTHKISKVRGKQYQISNNHRHVNGWVTRNSIYGIVTKILEK</sequence>
<evidence type="ECO:0000259" key="1">
    <source>
        <dbReference type="Pfam" id="PF00717"/>
    </source>
</evidence>
<evidence type="ECO:0000313" key="3">
    <source>
        <dbReference type="Proteomes" id="UP000198948"/>
    </source>
</evidence>
<dbReference type="SUPFAM" id="SSF51306">
    <property type="entry name" value="LexA/Signal peptidase"/>
    <property type="match status" value="1"/>
</dbReference>
<name>A0A1H9QE57_9LACT</name>
<proteinExistence type="predicted"/>
<protein>
    <submittedName>
        <fullName evidence="2">Peptidase S24-like</fullName>
    </submittedName>
</protein>
<reference evidence="2 3" key="1">
    <citation type="submission" date="2016-10" db="EMBL/GenBank/DDBJ databases">
        <authorList>
            <person name="de Groot N.N."/>
        </authorList>
    </citation>
    <scope>NUCLEOTIDE SEQUENCE [LARGE SCALE GENOMIC DNA]</scope>
    <source>
        <strain evidence="2 3">DSM 13760</strain>
    </source>
</reference>
<dbReference type="Pfam" id="PF00717">
    <property type="entry name" value="Peptidase_S24"/>
    <property type="match status" value="1"/>
</dbReference>
<organism evidence="2 3">
    <name type="scientific">Isobaculum melis</name>
    <dbReference type="NCBI Taxonomy" id="142588"/>
    <lineage>
        <taxon>Bacteria</taxon>
        <taxon>Bacillati</taxon>
        <taxon>Bacillota</taxon>
        <taxon>Bacilli</taxon>
        <taxon>Lactobacillales</taxon>
        <taxon>Carnobacteriaceae</taxon>
        <taxon>Isobaculum</taxon>
    </lineage>
</organism>
<gene>
    <name evidence="2" type="ORF">SAMN04488559_10210</name>
</gene>